<evidence type="ECO:0000256" key="11">
    <source>
        <dbReference type="ARBA" id="ARBA00023253"/>
    </source>
</evidence>
<evidence type="ECO:0000256" key="12">
    <source>
        <dbReference type="ARBA" id="ARBA00023277"/>
    </source>
</evidence>
<keyword evidence="8" id="KW-1133">Transmembrane helix</keyword>
<keyword evidence="7" id="KW-0735">Signal-anchor</keyword>
<keyword evidence="10" id="KW-0325">Glycoprotein</keyword>
<evidence type="ECO:0000256" key="2">
    <source>
        <dbReference type="ARBA" id="ARBA00004881"/>
    </source>
</evidence>
<comment type="similarity">
    <text evidence="3">Belongs to the glycosyltransferase GT106 family.</text>
</comment>
<comment type="pathway">
    <text evidence="2">Glycan metabolism.</text>
</comment>
<comment type="caution">
    <text evidence="14">The sequence shown here is derived from an EMBL/GenBank/DDBJ whole genome shotgun (WGS) entry which is preliminary data.</text>
</comment>
<evidence type="ECO:0000256" key="1">
    <source>
        <dbReference type="ARBA" id="ARBA00004606"/>
    </source>
</evidence>
<keyword evidence="4" id="KW-0328">Glycosyltransferase</keyword>
<proteinExistence type="inferred from homology"/>
<evidence type="ECO:0000313" key="14">
    <source>
        <dbReference type="EMBL" id="KAK9166294.1"/>
    </source>
</evidence>
<protein>
    <recommendedName>
        <fullName evidence="13">O-fucosyltransferase family protein</fullName>
    </recommendedName>
</protein>
<keyword evidence="12" id="KW-0119">Carbohydrate metabolism</keyword>
<evidence type="ECO:0000256" key="4">
    <source>
        <dbReference type="ARBA" id="ARBA00022676"/>
    </source>
</evidence>
<evidence type="ECO:0000256" key="8">
    <source>
        <dbReference type="ARBA" id="ARBA00022989"/>
    </source>
</evidence>
<dbReference type="GO" id="GO:0006004">
    <property type="term" value="P:fucose metabolic process"/>
    <property type="evidence" value="ECO:0007669"/>
    <property type="project" value="UniProtKB-KW"/>
</dbReference>
<dbReference type="AlphaFoldDB" id="A0AAP0LBU8"/>
<dbReference type="InterPro" id="IPR019378">
    <property type="entry name" value="GDP-Fuc_O-FucTrfase"/>
</dbReference>
<keyword evidence="15" id="KW-1185">Reference proteome</keyword>
<dbReference type="Proteomes" id="UP001419268">
    <property type="component" value="Unassembled WGS sequence"/>
</dbReference>
<dbReference type="EMBL" id="JBBNAG010000001">
    <property type="protein sequence ID" value="KAK9166294.1"/>
    <property type="molecule type" value="Genomic_DNA"/>
</dbReference>
<dbReference type="GO" id="GO:0005794">
    <property type="term" value="C:Golgi apparatus"/>
    <property type="evidence" value="ECO:0007669"/>
    <property type="project" value="TreeGrafter"/>
</dbReference>
<keyword evidence="9" id="KW-0472">Membrane</keyword>
<gene>
    <name evidence="14" type="ORF">Scep_001485</name>
</gene>
<dbReference type="GO" id="GO:0016757">
    <property type="term" value="F:glycosyltransferase activity"/>
    <property type="evidence" value="ECO:0007669"/>
    <property type="project" value="UniProtKB-KW"/>
</dbReference>
<evidence type="ECO:0000256" key="13">
    <source>
        <dbReference type="ARBA" id="ARBA00030350"/>
    </source>
</evidence>
<keyword evidence="11" id="KW-0294">Fucose metabolism</keyword>
<name>A0AAP0LBU8_9MAGN</name>
<sequence>MAGLKVASKFGAATICDVVAVARLMNATLVIPELQSTTSSKGIRLDQFIAALAKDVIVVKTLPKNLKWARRKKEIPSFRTVRTASPNYYRHHVLPVLKRHGVVELVISDGGCLQLREKCSKGKVHSRWLVIETIKKSINTDWTQKAMRKTKDFV</sequence>
<comment type="subcellular location">
    <subcellularLocation>
        <location evidence="1">Membrane</location>
        <topology evidence="1">Single-pass type II membrane protein</topology>
    </subcellularLocation>
</comment>
<dbReference type="GO" id="GO:0016020">
    <property type="term" value="C:membrane"/>
    <property type="evidence" value="ECO:0007669"/>
    <property type="project" value="UniProtKB-SubCell"/>
</dbReference>
<dbReference type="PANTHER" id="PTHR31741">
    <property type="entry name" value="OS02G0726500 PROTEIN-RELATED"/>
    <property type="match status" value="1"/>
</dbReference>
<dbReference type="Pfam" id="PF10250">
    <property type="entry name" value="O-FucT"/>
    <property type="match status" value="1"/>
</dbReference>
<evidence type="ECO:0000256" key="3">
    <source>
        <dbReference type="ARBA" id="ARBA00007737"/>
    </source>
</evidence>
<evidence type="ECO:0000313" key="15">
    <source>
        <dbReference type="Proteomes" id="UP001419268"/>
    </source>
</evidence>
<evidence type="ECO:0000256" key="6">
    <source>
        <dbReference type="ARBA" id="ARBA00022692"/>
    </source>
</evidence>
<keyword evidence="6" id="KW-0812">Transmembrane</keyword>
<evidence type="ECO:0000256" key="9">
    <source>
        <dbReference type="ARBA" id="ARBA00023136"/>
    </source>
</evidence>
<dbReference type="PANTHER" id="PTHR31741:SF46">
    <property type="entry name" value="O-FUCOSYLTRANSFERASE 27"/>
    <property type="match status" value="1"/>
</dbReference>
<evidence type="ECO:0000256" key="7">
    <source>
        <dbReference type="ARBA" id="ARBA00022968"/>
    </source>
</evidence>
<evidence type="ECO:0000256" key="5">
    <source>
        <dbReference type="ARBA" id="ARBA00022679"/>
    </source>
</evidence>
<reference evidence="14 15" key="1">
    <citation type="submission" date="2024-01" db="EMBL/GenBank/DDBJ databases">
        <title>Genome assemblies of Stephania.</title>
        <authorList>
            <person name="Yang L."/>
        </authorList>
    </citation>
    <scope>NUCLEOTIDE SEQUENCE [LARGE SCALE GENOMIC DNA]</scope>
    <source>
        <strain evidence="14">JXDWG</strain>
        <tissue evidence="14">Leaf</tissue>
    </source>
</reference>
<organism evidence="14 15">
    <name type="scientific">Stephania cephalantha</name>
    <dbReference type="NCBI Taxonomy" id="152367"/>
    <lineage>
        <taxon>Eukaryota</taxon>
        <taxon>Viridiplantae</taxon>
        <taxon>Streptophyta</taxon>
        <taxon>Embryophyta</taxon>
        <taxon>Tracheophyta</taxon>
        <taxon>Spermatophyta</taxon>
        <taxon>Magnoliopsida</taxon>
        <taxon>Ranunculales</taxon>
        <taxon>Menispermaceae</taxon>
        <taxon>Menispermoideae</taxon>
        <taxon>Cissampelideae</taxon>
        <taxon>Stephania</taxon>
    </lineage>
</organism>
<evidence type="ECO:0000256" key="10">
    <source>
        <dbReference type="ARBA" id="ARBA00023180"/>
    </source>
</evidence>
<accession>A0AAP0LBU8</accession>
<keyword evidence="5" id="KW-0808">Transferase</keyword>